<evidence type="ECO:0000256" key="19">
    <source>
        <dbReference type="ARBA" id="ARBA00044770"/>
    </source>
</evidence>
<evidence type="ECO:0000256" key="21">
    <source>
        <dbReference type="ARBA" id="ARBA00049966"/>
    </source>
</evidence>
<feature type="transmembrane region" description="Helical" evidence="23">
    <location>
        <begin position="48"/>
        <end position="70"/>
    </location>
</feature>
<evidence type="ECO:0000256" key="2">
    <source>
        <dbReference type="ARBA" id="ARBA00004752"/>
    </source>
</evidence>
<dbReference type="PROSITE" id="PS00428">
    <property type="entry name" value="FTSW_RODA_SPOVE"/>
    <property type="match status" value="1"/>
</dbReference>
<gene>
    <name evidence="24" type="primary">ftsW</name>
    <name evidence="24" type="ORF">IPF40_06045</name>
</gene>
<evidence type="ECO:0000256" key="3">
    <source>
        <dbReference type="ARBA" id="ARBA00022475"/>
    </source>
</evidence>
<evidence type="ECO:0000256" key="20">
    <source>
        <dbReference type="ARBA" id="ARBA00049902"/>
    </source>
</evidence>
<protein>
    <recommendedName>
        <fullName evidence="17">Probable peptidoglycan glycosyltransferase FtsW</fullName>
        <ecNumber evidence="19">2.4.99.28</ecNumber>
    </recommendedName>
    <alternativeName>
        <fullName evidence="18">Cell division protein FtsW</fullName>
    </alternativeName>
    <alternativeName>
        <fullName evidence="15">Cell wall polymerase</fullName>
    </alternativeName>
    <alternativeName>
        <fullName evidence="14">Peptidoglycan polymerase</fullName>
    </alternativeName>
</protein>
<evidence type="ECO:0000256" key="13">
    <source>
        <dbReference type="ARBA" id="ARBA00023316"/>
    </source>
</evidence>
<dbReference type="EMBL" id="JADIXZ010000004">
    <property type="protein sequence ID" value="MBK6300617.1"/>
    <property type="molecule type" value="Genomic_DNA"/>
</dbReference>
<evidence type="ECO:0000256" key="18">
    <source>
        <dbReference type="ARBA" id="ARBA00041418"/>
    </source>
</evidence>
<evidence type="ECO:0000256" key="17">
    <source>
        <dbReference type="ARBA" id="ARBA00041185"/>
    </source>
</evidence>
<feature type="transmembrane region" description="Helical" evidence="23">
    <location>
        <begin position="228"/>
        <end position="248"/>
    </location>
</feature>
<keyword evidence="10 23" id="KW-1133">Transmembrane helix</keyword>
<keyword evidence="6" id="KW-0808">Transferase</keyword>
<comment type="caution">
    <text evidence="24">The sequence shown here is derived from an EMBL/GenBank/DDBJ whole genome shotgun (WGS) entry which is preliminary data.</text>
</comment>
<dbReference type="GO" id="GO:0008955">
    <property type="term" value="F:peptidoglycan glycosyltransferase activity"/>
    <property type="evidence" value="ECO:0007669"/>
    <property type="project" value="UniProtKB-EC"/>
</dbReference>
<evidence type="ECO:0000256" key="8">
    <source>
        <dbReference type="ARBA" id="ARBA00022960"/>
    </source>
</evidence>
<name>A0A935CDD7_9MICO</name>
<dbReference type="GO" id="GO:0009252">
    <property type="term" value="P:peptidoglycan biosynthetic process"/>
    <property type="evidence" value="ECO:0007669"/>
    <property type="project" value="UniProtKB-KW"/>
</dbReference>
<dbReference type="AlphaFoldDB" id="A0A935CDD7"/>
<feature type="transmembrane region" description="Helical" evidence="23">
    <location>
        <begin position="315"/>
        <end position="338"/>
    </location>
</feature>
<feature type="transmembrane region" description="Helical" evidence="23">
    <location>
        <begin position="381"/>
        <end position="403"/>
    </location>
</feature>
<comment type="similarity">
    <text evidence="16">Belongs to the SEDS family. FtsW subfamily.</text>
</comment>
<keyword evidence="5" id="KW-0328">Glycosyltransferase</keyword>
<evidence type="ECO:0000256" key="1">
    <source>
        <dbReference type="ARBA" id="ARBA00004651"/>
    </source>
</evidence>
<evidence type="ECO:0000256" key="6">
    <source>
        <dbReference type="ARBA" id="ARBA00022679"/>
    </source>
</evidence>
<accession>A0A935CDD7</accession>
<evidence type="ECO:0000256" key="10">
    <source>
        <dbReference type="ARBA" id="ARBA00022989"/>
    </source>
</evidence>
<dbReference type="GO" id="GO:0071555">
    <property type="term" value="P:cell wall organization"/>
    <property type="evidence" value="ECO:0007669"/>
    <property type="project" value="UniProtKB-KW"/>
</dbReference>
<comment type="subcellular location">
    <subcellularLocation>
        <location evidence="1">Cell membrane</location>
        <topology evidence="1">Multi-pass membrane protein</topology>
    </subcellularLocation>
</comment>
<keyword evidence="13" id="KW-0961">Cell wall biogenesis/degradation</keyword>
<keyword evidence="3" id="KW-1003">Cell membrane</keyword>
<comment type="catalytic activity">
    <reaction evidence="20">
        <text>[GlcNAc-(1-&gt;4)-Mur2Ac(oyl-L-Ala-gamma-D-Glu-L-Lys-D-Ala-D-Ala)](n)-di-trans,octa-cis-undecaprenyl diphosphate + beta-D-GlcNAc-(1-&gt;4)-Mur2Ac(oyl-L-Ala-gamma-D-Glu-L-Lys-D-Ala-D-Ala)-di-trans,octa-cis-undecaprenyl diphosphate = [GlcNAc-(1-&gt;4)-Mur2Ac(oyl-L-Ala-gamma-D-Glu-L-Lys-D-Ala-D-Ala)](n+1)-di-trans,octa-cis-undecaprenyl diphosphate + di-trans,octa-cis-undecaprenyl diphosphate + H(+)</text>
        <dbReference type="Rhea" id="RHEA:23708"/>
        <dbReference type="Rhea" id="RHEA-COMP:9602"/>
        <dbReference type="Rhea" id="RHEA-COMP:9603"/>
        <dbReference type="ChEBI" id="CHEBI:15378"/>
        <dbReference type="ChEBI" id="CHEBI:58405"/>
        <dbReference type="ChEBI" id="CHEBI:60033"/>
        <dbReference type="ChEBI" id="CHEBI:78435"/>
        <dbReference type="EC" id="2.4.99.28"/>
    </reaction>
</comment>
<dbReference type="NCBIfam" id="TIGR02614">
    <property type="entry name" value="ftsW"/>
    <property type="match status" value="1"/>
</dbReference>
<evidence type="ECO:0000256" key="23">
    <source>
        <dbReference type="SAM" id="Phobius"/>
    </source>
</evidence>
<evidence type="ECO:0000256" key="4">
    <source>
        <dbReference type="ARBA" id="ARBA00022618"/>
    </source>
</evidence>
<dbReference type="PANTHER" id="PTHR30474:SF2">
    <property type="entry name" value="PEPTIDOGLYCAN GLYCOSYLTRANSFERASE FTSW-RELATED"/>
    <property type="match status" value="1"/>
</dbReference>
<dbReference type="Pfam" id="PF01098">
    <property type="entry name" value="FTSW_RODA_SPOVE"/>
    <property type="match status" value="1"/>
</dbReference>
<feature type="transmembrane region" description="Helical" evidence="23">
    <location>
        <begin position="154"/>
        <end position="171"/>
    </location>
</feature>
<dbReference type="InterPro" id="IPR013437">
    <property type="entry name" value="FtsW"/>
</dbReference>
<evidence type="ECO:0000256" key="22">
    <source>
        <dbReference type="SAM" id="MobiDB-lite"/>
    </source>
</evidence>
<evidence type="ECO:0000256" key="15">
    <source>
        <dbReference type="ARBA" id="ARBA00033270"/>
    </source>
</evidence>
<evidence type="ECO:0000256" key="9">
    <source>
        <dbReference type="ARBA" id="ARBA00022984"/>
    </source>
</evidence>
<evidence type="ECO:0000256" key="7">
    <source>
        <dbReference type="ARBA" id="ARBA00022692"/>
    </source>
</evidence>
<dbReference type="GO" id="GO:0015648">
    <property type="term" value="F:lipid-linked peptidoglycan transporter activity"/>
    <property type="evidence" value="ECO:0007669"/>
    <property type="project" value="TreeGrafter"/>
</dbReference>
<evidence type="ECO:0000256" key="16">
    <source>
        <dbReference type="ARBA" id="ARBA00038053"/>
    </source>
</evidence>
<feature type="transmembrane region" description="Helical" evidence="23">
    <location>
        <begin position="350"/>
        <end position="375"/>
    </location>
</feature>
<comment type="function">
    <text evidence="21">Peptidoglycan polymerase that is essential for cell division.</text>
</comment>
<keyword evidence="8" id="KW-0133">Cell shape</keyword>
<dbReference type="InterPro" id="IPR018365">
    <property type="entry name" value="Cell_cycle_FtsW-rel_CS"/>
</dbReference>
<keyword evidence="11 23" id="KW-0472">Membrane</keyword>
<evidence type="ECO:0000313" key="25">
    <source>
        <dbReference type="Proteomes" id="UP000718281"/>
    </source>
</evidence>
<evidence type="ECO:0000313" key="24">
    <source>
        <dbReference type="EMBL" id="MBK6300617.1"/>
    </source>
</evidence>
<dbReference type="GO" id="GO:0008360">
    <property type="term" value="P:regulation of cell shape"/>
    <property type="evidence" value="ECO:0007669"/>
    <property type="project" value="UniProtKB-KW"/>
</dbReference>
<dbReference type="Proteomes" id="UP000718281">
    <property type="component" value="Unassembled WGS sequence"/>
</dbReference>
<feature type="transmembrane region" description="Helical" evidence="23">
    <location>
        <begin position="113"/>
        <end position="134"/>
    </location>
</feature>
<feature type="region of interest" description="Disordered" evidence="22">
    <location>
        <begin position="1"/>
        <end position="25"/>
    </location>
</feature>
<keyword evidence="9" id="KW-0573">Peptidoglycan synthesis</keyword>
<dbReference type="EC" id="2.4.99.28" evidence="19"/>
<keyword evidence="7 23" id="KW-0812">Transmembrane</keyword>
<dbReference type="PANTHER" id="PTHR30474">
    <property type="entry name" value="CELL CYCLE PROTEIN"/>
    <property type="match status" value="1"/>
</dbReference>
<feature type="transmembrane region" description="Helical" evidence="23">
    <location>
        <begin position="183"/>
        <end position="201"/>
    </location>
</feature>
<keyword evidence="4" id="KW-0132">Cell division</keyword>
<feature type="compositionally biased region" description="Low complexity" evidence="22">
    <location>
        <begin position="11"/>
        <end position="20"/>
    </location>
</feature>
<feature type="transmembrane region" description="Helical" evidence="23">
    <location>
        <begin position="82"/>
        <end position="101"/>
    </location>
</feature>
<dbReference type="GO" id="GO:0005886">
    <property type="term" value="C:plasma membrane"/>
    <property type="evidence" value="ECO:0007669"/>
    <property type="project" value="UniProtKB-SubCell"/>
</dbReference>
<dbReference type="GO" id="GO:0032153">
    <property type="term" value="C:cell division site"/>
    <property type="evidence" value="ECO:0007669"/>
    <property type="project" value="TreeGrafter"/>
</dbReference>
<keyword evidence="12" id="KW-0131">Cell cycle</keyword>
<reference evidence="24 25" key="1">
    <citation type="submission" date="2020-10" db="EMBL/GenBank/DDBJ databases">
        <title>Connecting structure to function with the recovery of over 1000 high-quality activated sludge metagenome-assembled genomes encoding full-length rRNA genes using long-read sequencing.</title>
        <authorList>
            <person name="Singleton C.M."/>
            <person name="Petriglieri F."/>
            <person name="Kristensen J.M."/>
            <person name="Kirkegaard R.H."/>
            <person name="Michaelsen T.Y."/>
            <person name="Andersen M.H."/>
            <person name="Karst S.M."/>
            <person name="Dueholm M.S."/>
            <person name="Nielsen P.H."/>
            <person name="Albertsen M."/>
        </authorList>
    </citation>
    <scope>NUCLEOTIDE SEQUENCE [LARGE SCALE GENOMIC DNA]</scope>
    <source>
        <strain evidence="24">AalE_18-Q3-R2-46_BAT3C.188</strain>
    </source>
</reference>
<sequence>MTSTVDRSARAPRAPRATRPGDTGAAHSWLPASLRPLAARFDSPVTSYYVLVGVTTALLLIGLVMVLSASMITSYKDDGSSYAVFLNQARFAGIGLVGAFIASRLTVKWWKRLAVPSLAAAMVLQALVFVPGLGLSKGGNRNWLKLTSTLSLQPSELTKIGLVLVGALILANKRASLGRVSHAVIPYLVPVAAITIGLVLAGHDLGTALVLIGIVGAVMYAAGVPGRLFATAAVGAALLATALVVTSSNRMDRIGNWLSGSCTDPNGECGQSVHGLYALADGGWWGVGLGASKEKWSWLPEAHNDFIFAIIGEELGLPGTFVILALFALLASACYRIVTRSTDQFVRIAAAGAMAWILFQAMINIGAVIGLLPVIGVPLPFVSAGGSALVTTLVAMGMLVSFARAEPGAAEILAARPGVIQRSLAVLPRRRAR</sequence>
<proteinExistence type="inferred from homology"/>
<feature type="transmembrane region" description="Helical" evidence="23">
    <location>
        <begin position="207"/>
        <end position="223"/>
    </location>
</feature>
<dbReference type="InterPro" id="IPR001182">
    <property type="entry name" value="FtsW/RodA"/>
</dbReference>
<evidence type="ECO:0000256" key="11">
    <source>
        <dbReference type="ARBA" id="ARBA00023136"/>
    </source>
</evidence>
<evidence type="ECO:0000256" key="5">
    <source>
        <dbReference type="ARBA" id="ARBA00022676"/>
    </source>
</evidence>
<dbReference type="GO" id="GO:0051301">
    <property type="term" value="P:cell division"/>
    <property type="evidence" value="ECO:0007669"/>
    <property type="project" value="UniProtKB-KW"/>
</dbReference>
<comment type="pathway">
    <text evidence="2">Cell wall biogenesis; peptidoglycan biosynthesis.</text>
</comment>
<organism evidence="24 25">
    <name type="scientific">Candidatus Phosphoribacter hodrii</name>
    <dbReference type="NCBI Taxonomy" id="2953743"/>
    <lineage>
        <taxon>Bacteria</taxon>
        <taxon>Bacillati</taxon>
        <taxon>Actinomycetota</taxon>
        <taxon>Actinomycetes</taxon>
        <taxon>Micrococcales</taxon>
        <taxon>Dermatophilaceae</taxon>
        <taxon>Candidatus Phosphoribacter</taxon>
    </lineage>
</organism>
<evidence type="ECO:0000256" key="14">
    <source>
        <dbReference type="ARBA" id="ARBA00032370"/>
    </source>
</evidence>
<evidence type="ECO:0000256" key="12">
    <source>
        <dbReference type="ARBA" id="ARBA00023306"/>
    </source>
</evidence>